<name>A0A1M7BRC6_9FIRM</name>
<evidence type="ECO:0000313" key="3">
    <source>
        <dbReference type="Proteomes" id="UP000183975"/>
    </source>
</evidence>
<evidence type="ECO:0000256" key="1">
    <source>
        <dbReference type="SAM" id="MobiDB-lite"/>
    </source>
</evidence>
<dbReference type="AlphaFoldDB" id="A0A1M7BRC6"/>
<dbReference type="Proteomes" id="UP000183975">
    <property type="component" value="Unassembled WGS sequence"/>
</dbReference>
<accession>A0A1M7BRC6</accession>
<organism evidence="2 3">
    <name type="scientific">Anaerotignum lactatifermentans DSM 14214</name>
    <dbReference type="NCBI Taxonomy" id="1121323"/>
    <lineage>
        <taxon>Bacteria</taxon>
        <taxon>Bacillati</taxon>
        <taxon>Bacillota</taxon>
        <taxon>Clostridia</taxon>
        <taxon>Lachnospirales</taxon>
        <taxon>Anaerotignaceae</taxon>
        <taxon>Anaerotignum</taxon>
    </lineage>
</organism>
<feature type="non-terminal residue" evidence="2">
    <location>
        <position position="47"/>
    </location>
</feature>
<dbReference type="EMBL" id="FRAH01000146">
    <property type="protein sequence ID" value="SHL57504.1"/>
    <property type="molecule type" value="Genomic_DNA"/>
</dbReference>
<proteinExistence type="predicted"/>
<keyword evidence="3" id="KW-1185">Reference proteome</keyword>
<feature type="region of interest" description="Disordered" evidence="1">
    <location>
        <begin position="1"/>
        <end position="20"/>
    </location>
</feature>
<protein>
    <submittedName>
        <fullName evidence="2">Uncharacterized protein</fullName>
    </submittedName>
</protein>
<sequence length="47" mass="5588">MNCKENCRKKSNRNDKGEKMRKITDLRGIKDTAKVFLHMNIEETKFS</sequence>
<reference evidence="2 3" key="1">
    <citation type="submission" date="2016-11" db="EMBL/GenBank/DDBJ databases">
        <authorList>
            <person name="Jaros S."/>
            <person name="Januszkiewicz K."/>
            <person name="Wedrychowicz H."/>
        </authorList>
    </citation>
    <scope>NUCLEOTIDE SEQUENCE [LARGE SCALE GENOMIC DNA]</scope>
    <source>
        <strain evidence="2 3">DSM 14214</strain>
    </source>
</reference>
<gene>
    <name evidence="2" type="ORF">SAMN02745138_03615</name>
</gene>
<evidence type="ECO:0000313" key="2">
    <source>
        <dbReference type="EMBL" id="SHL57504.1"/>
    </source>
</evidence>